<dbReference type="Proteomes" id="UP000217790">
    <property type="component" value="Unassembled WGS sequence"/>
</dbReference>
<accession>A0A2H3DM15</accession>
<name>A0A2H3DM15_ARMGA</name>
<dbReference type="InParanoid" id="A0A2H3DM15"/>
<dbReference type="AlphaFoldDB" id="A0A2H3DM15"/>
<reference evidence="2" key="1">
    <citation type="journal article" date="2017" name="Nat. Ecol. Evol.">
        <title>Genome expansion and lineage-specific genetic innovations in the forest pathogenic fungi Armillaria.</title>
        <authorList>
            <person name="Sipos G."/>
            <person name="Prasanna A.N."/>
            <person name="Walter M.C."/>
            <person name="O'Connor E."/>
            <person name="Balint B."/>
            <person name="Krizsan K."/>
            <person name="Kiss B."/>
            <person name="Hess J."/>
            <person name="Varga T."/>
            <person name="Slot J."/>
            <person name="Riley R."/>
            <person name="Boka B."/>
            <person name="Rigling D."/>
            <person name="Barry K."/>
            <person name="Lee J."/>
            <person name="Mihaltcheva S."/>
            <person name="LaButti K."/>
            <person name="Lipzen A."/>
            <person name="Waldron R."/>
            <person name="Moloney N.M."/>
            <person name="Sperisen C."/>
            <person name="Kredics L."/>
            <person name="Vagvoelgyi C."/>
            <person name="Patrignani A."/>
            <person name="Fitzpatrick D."/>
            <person name="Nagy I."/>
            <person name="Doyle S."/>
            <person name="Anderson J.B."/>
            <person name="Grigoriev I.V."/>
            <person name="Gueldener U."/>
            <person name="Muensterkoetter M."/>
            <person name="Nagy L.G."/>
        </authorList>
    </citation>
    <scope>NUCLEOTIDE SEQUENCE [LARGE SCALE GENOMIC DNA]</scope>
    <source>
        <strain evidence="2">Ar21-2</strain>
    </source>
</reference>
<dbReference type="EMBL" id="KZ293660">
    <property type="protein sequence ID" value="PBK91898.1"/>
    <property type="molecule type" value="Genomic_DNA"/>
</dbReference>
<evidence type="ECO:0000313" key="2">
    <source>
        <dbReference type="Proteomes" id="UP000217790"/>
    </source>
</evidence>
<gene>
    <name evidence="1" type="ORF">ARMGADRAFT_1081309</name>
</gene>
<proteinExistence type="predicted"/>
<organism evidence="1 2">
    <name type="scientific">Armillaria gallica</name>
    <name type="common">Bulbous honey fungus</name>
    <name type="synonym">Armillaria bulbosa</name>
    <dbReference type="NCBI Taxonomy" id="47427"/>
    <lineage>
        <taxon>Eukaryota</taxon>
        <taxon>Fungi</taxon>
        <taxon>Dikarya</taxon>
        <taxon>Basidiomycota</taxon>
        <taxon>Agaricomycotina</taxon>
        <taxon>Agaricomycetes</taxon>
        <taxon>Agaricomycetidae</taxon>
        <taxon>Agaricales</taxon>
        <taxon>Marasmiineae</taxon>
        <taxon>Physalacriaceae</taxon>
        <taxon>Armillaria</taxon>
    </lineage>
</organism>
<keyword evidence="2" id="KW-1185">Reference proteome</keyword>
<protein>
    <submittedName>
        <fullName evidence="1">Uncharacterized protein</fullName>
    </submittedName>
</protein>
<evidence type="ECO:0000313" key="1">
    <source>
        <dbReference type="EMBL" id="PBK91898.1"/>
    </source>
</evidence>
<sequence length="141" mass="16163">MDYDHYRYEYIIKEEARHFVCQAYNMIHPNIPVQIPARYQRWQYKVPPLVDTPEPMQDSPPVPPCQALIPTYAYVVPSYIYPRGYGLPGSQGPSRLFAMAHIDDAGLSTQPLQPPENKLQPPFRPPGLIAPLIIPKRWAPP</sequence>